<evidence type="ECO:0000256" key="3">
    <source>
        <dbReference type="SAM" id="MobiDB-lite"/>
    </source>
</evidence>
<feature type="domain" description="Glycosyl transferase family 1" evidence="4">
    <location>
        <begin position="212"/>
        <end position="369"/>
    </location>
</feature>
<dbReference type="InterPro" id="IPR001296">
    <property type="entry name" value="Glyco_trans_1"/>
</dbReference>
<keyword evidence="1" id="KW-0328">Glycosyltransferase</keyword>
<dbReference type="PANTHER" id="PTHR12526">
    <property type="entry name" value="GLYCOSYLTRANSFERASE"/>
    <property type="match status" value="1"/>
</dbReference>
<feature type="region of interest" description="Disordered" evidence="3">
    <location>
        <begin position="398"/>
        <end position="419"/>
    </location>
</feature>
<gene>
    <name evidence="6" type="ORF">J2Z79_003300</name>
</gene>
<evidence type="ECO:0000256" key="2">
    <source>
        <dbReference type="ARBA" id="ARBA00022679"/>
    </source>
</evidence>
<feature type="compositionally biased region" description="Low complexity" evidence="3">
    <location>
        <begin position="405"/>
        <end position="419"/>
    </location>
</feature>
<dbReference type="Proteomes" id="UP001519289">
    <property type="component" value="Unassembled WGS sequence"/>
</dbReference>
<comment type="caution">
    <text evidence="6">The sequence shown here is derived from an EMBL/GenBank/DDBJ whole genome shotgun (WGS) entry which is preliminary data.</text>
</comment>
<accession>A0ABS4JWE1</accession>
<dbReference type="Pfam" id="PF13579">
    <property type="entry name" value="Glyco_trans_4_4"/>
    <property type="match status" value="1"/>
</dbReference>
<sequence length="434" mass="47401">MSRPRVVHVTSVHPAHDIRIFHKECRTLAAAGYEVILLATGDAGGDSGGAPPGGLSGRCGGRGEGGRWEDVRIRMLPRPRRRWQRMTTTLYRIYRAALEERADCYHLHDPELLPVGLLLRRRGRRVVYDVHEDVPLQVLSKHWIPPWLRPWVSRLVRRVEAFCARRLDGAVAATPAIARKCAAWGVPCMTVQNFPLPAPEPFDGTPYTARGPLVVYVGAITAERGLREMVAAMARLPESLGARLVLAGEFSPAGLAEEARAWPGWERVIHLGWQDRQQVQRLLGSARVGLALLHPEPNYVECYSTKSFEYLQAGLPVVASDFPLWRSVLGETGGAVLVDPLDPDAIARAVQHLLEHPEEARAMGEAGRRAAAERFTWEKQAEELLAFYRRLLGTGAGDSPDRRAAPGAAAGTTGAAEARMGAEAACTTGGRAGS</sequence>
<dbReference type="InterPro" id="IPR028098">
    <property type="entry name" value="Glyco_trans_4-like_N"/>
</dbReference>
<evidence type="ECO:0000256" key="1">
    <source>
        <dbReference type="ARBA" id="ARBA00022676"/>
    </source>
</evidence>
<evidence type="ECO:0000313" key="6">
    <source>
        <dbReference type="EMBL" id="MBP2019858.1"/>
    </source>
</evidence>
<protein>
    <submittedName>
        <fullName evidence="6">Glycosyltransferase involved in cell wall biosynthesis</fullName>
    </submittedName>
</protein>
<organism evidence="6 7">
    <name type="scientific">Symbiobacterium terraclitae</name>
    <dbReference type="NCBI Taxonomy" id="557451"/>
    <lineage>
        <taxon>Bacteria</taxon>
        <taxon>Bacillati</taxon>
        <taxon>Bacillota</taxon>
        <taxon>Clostridia</taxon>
        <taxon>Eubacteriales</taxon>
        <taxon>Symbiobacteriaceae</taxon>
        <taxon>Symbiobacterium</taxon>
    </lineage>
</organism>
<keyword evidence="2" id="KW-0808">Transferase</keyword>
<name>A0ABS4JWE1_9FIRM</name>
<dbReference type="SUPFAM" id="SSF53756">
    <property type="entry name" value="UDP-Glycosyltransferase/glycogen phosphorylase"/>
    <property type="match status" value="1"/>
</dbReference>
<dbReference type="EMBL" id="JAGGLG010000037">
    <property type="protein sequence ID" value="MBP2019858.1"/>
    <property type="molecule type" value="Genomic_DNA"/>
</dbReference>
<dbReference type="RefSeq" id="WP_209467961.1">
    <property type="nucleotide sequence ID" value="NZ_JAGGLG010000037.1"/>
</dbReference>
<evidence type="ECO:0000259" key="4">
    <source>
        <dbReference type="Pfam" id="PF00534"/>
    </source>
</evidence>
<dbReference type="CDD" id="cd03794">
    <property type="entry name" value="GT4_WbuB-like"/>
    <property type="match status" value="1"/>
</dbReference>
<evidence type="ECO:0000313" key="7">
    <source>
        <dbReference type="Proteomes" id="UP001519289"/>
    </source>
</evidence>
<proteinExistence type="predicted"/>
<reference evidence="6 7" key="1">
    <citation type="submission" date="2021-03" db="EMBL/GenBank/DDBJ databases">
        <title>Genomic Encyclopedia of Type Strains, Phase IV (KMG-IV): sequencing the most valuable type-strain genomes for metagenomic binning, comparative biology and taxonomic classification.</title>
        <authorList>
            <person name="Goeker M."/>
        </authorList>
    </citation>
    <scope>NUCLEOTIDE SEQUENCE [LARGE SCALE GENOMIC DNA]</scope>
    <source>
        <strain evidence="6 7">DSM 27138</strain>
    </source>
</reference>
<feature type="domain" description="Glycosyltransferase subfamily 4-like N-terminal" evidence="5">
    <location>
        <begin position="24"/>
        <end position="187"/>
    </location>
</feature>
<evidence type="ECO:0000259" key="5">
    <source>
        <dbReference type="Pfam" id="PF13579"/>
    </source>
</evidence>
<keyword evidence="7" id="KW-1185">Reference proteome</keyword>
<dbReference type="Pfam" id="PF00534">
    <property type="entry name" value="Glycos_transf_1"/>
    <property type="match status" value="1"/>
</dbReference>
<dbReference type="Gene3D" id="3.40.50.2000">
    <property type="entry name" value="Glycogen Phosphorylase B"/>
    <property type="match status" value="2"/>
</dbReference>
<dbReference type="PANTHER" id="PTHR12526:SF629">
    <property type="entry name" value="TEICHURONIC ACID BIOSYNTHESIS GLYCOSYLTRANSFERASE TUAH-RELATED"/>
    <property type="match status" value="1"/>
</dbReference>